<keyword evidence="3" id="KW-1185">Reference proteome</keyword>
<comment type="caution">
    <text evidence="2">The sequence shown here is derived from an EMBL/GenBank/DDBJ whole genome shotgun (WGS) entry which is preliminary data.</text>
</comment>
<dbReference type="RefSeq" id="WP_186955437.1">
    <property type="nucleotide sequence ID" value="NZ_JACOFX010000013.1"/>
</dbReference>
<keyword evidence="1" id="KW-0812">Transmembrane</keyword>
<dbReference type="Pfam" id="PF13593">
    <property type="entry name" value="SBF_like"/>
    <property type="match status" value="1"/>
</dbReference>
<keyword evidence="1" id="KW-1133">Transmembrane helix</keyword>
<dbReference type="PANTHER" id="PTHR18640">
    <property type="entry name" value="SOLUTE CARRIER FAMILY 10 MEMBER 7"/>
    <property type="match status" value="1"/>
</dbReference>
<dbReference type="InterPro" id="IPR038770">
    <property type="entry name" value="Na+/solute_symporter_sf"/>
</dbReference>
<keyword evidence="1" id="KW-0472">Membrane</keyword>
<dbReference type="EMBL" id="JACOFX010000013">
    <property type="protein sequence ID" value="MBC3909918.1"/>
    <property type="molecule type" value="Genomic_DNA"/>
</dbReference>
<organism evidence="2 3">
    <name type="scientific">Undibacterium umbellatum</name>
    <dbReference type="NCBI Taxonomy" id="2762300"/>
    <lineage>
        <taxon>Bacteria</taxon>
        <taxon>Pseudomonadati</taxon>
        <taxon>Pseudomonadota</taxon>
        <taxon>Betaproteobacteria</taxon>
        <taxon>Burkholderiales</taxon>
        <taxon>Oxalobacteraceae</taxon>
        <taxon>Undibacterium</taxon>
    </lineage>
</organism>
<accession>A0ABR6ZDU6</accession>
<dbReference type="Gene3D" id="1.20.1530.20">
    <property type="match status" value="1"/>
</dbReference>
<proteinExistence type="predicted"/>
<evidence type="ECO:0000313" key="2">
    <source>
        <dbReference type="EMBL" id="MBC3909918.1"/>
    </source>
</evidence>
<gene>
    <name evidence="2" type="ORF">H8L47_20325</name>
</gene>
<feature type="transmembrane region" description="Helical" evidence="1">
    <location>
        <begin position="131"/>
        <end position="153"/>
    </location>
</feature>
<evidence type="ECO:0000256" key="1">
    <source>
        <dbReference type="SAM" id="Phobius"/>
    </source>
</evidence>
<name>A0ABR6ZDU6_9BURK</name>
<feature type="transmembrane region" description="Helical" evidence="1">
    <location>
        <begin position="39"/>
        <end position="56"/>
    </location>
</feature>
<feature type="transmembrane region" description="Helical" evidence="1">
    <location>
        <begin position="290"/>
        <end position="313"/>
    </location>
</feature>
<feature type="transmembrane region" description="Helical" evidence="1">
    <location>
        <begin position="229"/>
        <end position="252"/>
    </location>
</feature>
<reference evidence="2 3" key="1">
    <citation type="submission" date="2020-08" db="EMBL/GenBank/DDBJ databases">
        <title>Novel species isolated from subtropical streams in China.</title>
        <authorList>
            <person name="Lu H."/>
        </authorList>
    </citation>
    <scope>NUCLEOTIDE SEQUENCE [LARGE SCALE GENOMIC DNA]</scope>
    <source>
        <strain evidence="2 3">NL8W</strain>
    </source>
</reference>
<feature type="transmembrane region" description="Helical" evidence="1">
    <location>
        <begin position="99"/>
        <end position="119"/>
    </location>
</feature>
<feature type="transmembrane region" description="Helical" evidence="1">
    <location>
        <begin position="68"/>
        <end position="87"/>
    </location>
</feature>
<feature type="transmembrane region" description="Helical" evidence="1">
    <location>
        <begin position="165"/>
        <end position="183"/>
    </location>
</feature>
<dbReference type="PIRSF" id="PIRSF026166">
    <property type="entry name" value="UCP026166"/>
    <property type="match status" value="1"/>
</dbReference>
<dbReference type="InterPro" id="IPR016833">
    <property type="entry name" value="Put_Na-Bile_cotransptr"/>
</dbReference>
<protein>
    <submittedName>
        <fullName evidence="2">Bile acid:sodium symporter</fullName>
    </submittedName>
</protein>
<dbReference type="Proteomes" id="UP000646911">
    <property type="component" value="Unassembled WGS sequence"/>
</dbReference>
<dbReference type="PANTHER" id="PTHR18640:SF5">
    <property type="entry name" value="SODIUM_BILE ACID COTRANSPORTER 7"/>
    <property type="match status" value="1"/>
</dbReference>
<feature type="transmembrane region" description="Helical" evidence="1">
    <location>
        <begin position="204"/>
        <end position="223"/>
    </location>
</feature>
<evidence type="ECO:0000313" key="3">
    <source>
        <dbReference type="Proteomes" id="UP000646911"/>
    </source>
</evidence>
<sequence length="319" mass="34662">MKRPRFLPDNMTLLLFGVVALASLFPARGVIASGFDHLSVGMIALLFFMHGAKLSRQAVLAGITHWRLHLLVMVCTFAIFPLMGVALKPLLLFLVTPELYIGILFLCVLPSTVQSSIAFTSVARGNVPAAVCSASASNMLGIFLTPLLVSLLMVAHGETHSSLDAMFKIVCQLLLPFVAGQIARPWLLAWLEKYAVTLKMVDQSSILLVVYVAFSEAVVQGLWQQLPPLMLASLLGISALMLAIIMVLTTVISRRLGFSKEDEITIVFCGSKKSLASGVPMAKVLFASHAVGMVLLPLMLFHQLQLMVCAIMAQHYAKR</sequence>